<evidence type="ECO:0000313" key="2">
    <source>
        <dbReference type="EMBL" id="SPC86865.1"/>
    </source>
</evidence>
<feature type="region of interest" description="Disordered" evidence="1">
    <location>
        <begin position="64"/>
        <end position="107"/>
    </location>
</feature>
<proteinExistence type="predicted"/>
<name>A0A2N9FID8_FAGSY</name>
<feature type="compositionally biased region" description="Low complexity" evidence="1">
    <location>
        <begin position="70"/>
        <end position="87"/>
    </location>
</feature>
<feature type="compositionally biased region" description="Basic and acidic residues" evidence="1">
    <location>
        <begin position="93"/>
        <end position="104"/>
    </location>
</feature>
<organism evidence="2">
    <name type="scientific">Fagus sylvatica</name>
    <name type="common">Beechnut</name>
    <dbReference type="NCBI Taxonomy" id="28930"/>
    <lineage>
        <taxon>Eukaryota</taxon>
        <taxon>Viridiplantae</taxon>
        <taxon>Streptophyta</taxon>
        <taxon>Embryophyta</taxon>
        <taxon>Tracheophyta</taxon>
        <taxon>Spermatophyta</taxon>
        <taxon>Magnoliopsida</taxon>
        <taxon>eudicotyledons</taxon>
        <taxon>Gunneridae</taxon>
        <taxon>Pentapetalae</taxon>
        <taxon>rosids</taxon>
        <taxon>fabids</taxon>
        <taxon>Fagales</taxon>
        <taxon>Fagaceae</taxon>
        <taxon>Fagus</taxon>
    </lineage>
</organism>
<dbReference type="AlphaFoldDB" id="A0A2N9FID8"/>
<evidence type="ECO:0000256" key="1">
    <source>
        <dbReference type="SAM" id="MobiDB-lite"/>
    </source>
</evidence>
<protein>
    <submittedName>
        <fullName evidence="2">Uncharacterized protein</fullName>
    </submittedName>
</protein>
<dbReference type="EMBL" id="OIVN01000882">
    <property type="protein sequence ID" value="SPC86865.1"/>
    <property type="molecule type" value="Genomic_DNA"/>
</dbReference>
<accession>A0A2N9FID8</accession>
<reference evidence="2" key="1">
    <citation type="submission" date="2018-02" db="EMBL/GenBank/DDBJ databases">
        <authorList>
            <person name="Cohen D.B."/>
            <person name="Kent A.D."/>
        </authorList>
    </citation>
    <scope>NUCLEOTIDE SEQUENCE</scope>
</reference>
<sequence>MQNQTQVITAATAGVAAEGLSPKDARTEAENAAQLSMALVENAIVILMLVEDHLRLQSKLSCASRTKDCSPSPLSLVSPLNNHSNSLTTTGRESVEAVGDRRSSSSDTGGLPLDVLASVMECLTAATAAEPYEYVVCALVSYGSCAMYVAAGWKYRSRLWYGVGLPSKTAVFDGGGNGWESWKSALEKDAYFCLSFVIEPFPESALNEQAGKMLLENYEEYARHAKPSLVSEWNMAMEVSGSTAAVVAVATTQKKEVGLAKAHADKKKMDARKKSLKRL</sequence>
<gene>
    <name evidence="2" type="ORF">FSB_LOCUS14747</name>
</gene>